<dbReference type="SUPFAM" id="SSF55347">
    <property type="entry name" value="Glyceraldehyde-3-phosphate dehydrogenase-like, C-terminal domain"/>
    <property type="match status" value="1"/>
</dbReference>
<name>A0ABM7R8Z6_9BACT</name>
<evidence type="ECO:0000259" key="2">
    <source>
        <dbReference type="Pfam" id="PF22725"/>
    </source>
</evidence>
<dbReference type="Proteomes" id="UP001374893">
    <property type="component" value="Chromosome"/>
</dbReference>
<dbReference type="EMBL" id="AP024702">
    <property type="protein sequence ID" value="BCX47609.1"/>
    <property type="molecule type" value="Genomic_DNA"/>
</dbReference>
<gene>
    <name evidence="3" type="ORF">HAHE_15170</name>
</gene>
<reference evidence="3 4" key="1">
    <citation type="submission" date="2021-06" db="EMBL/GenBank/DDBJ databases">
        <title>Complete genome of Haloferula helveola possessing various polysaccharide degrading enzymes.</title>
        <authorList>
            <person name="Takami H."/>
            <person name="Huang C."/>
            <person name="Hamasaki K."/>
        </authorList>
    </citation>
    <scope>NUCLEOTIDE SEQUENCE [LARGE SCALE GENOMIC DNA]</scope>
    <source>
        <strain evidence="3 4">CN-1</strain>
    </source>
</reference>
<dbReference type="InterPro" id="IPR055170">
    <property type="entry name" value="GFO_IDH_MocA-like_dom"/>
</dbReference>
<dbReference type="InterPro" id="IPR051450">
    <property type="entry name" value="Gfo/Idh/MocA_Oxidoreductases"/>
</dbReference>
<evidence type="ECO:0000313" key="3">
    <source>
        <dbReference type="EMBL" id="BCX47609.1"/>
    </source>
</evidence>
<dbReference type="Gene3D" id="3.30.360.10">
    <property type="entry name" value="Dihydrodipicolinate Reductase, domain 2"/>
    <property type="match status" value="1"/>
</dbReference>
<feature type="domain" description="Gfo/Idh/MocA-like oxidoreductase N-terminal" evidence="1">
    <location>
        <begin position="6"/>
        <end position="123"/>
    </location>
</feature>
<protein>
    <submittedName>
        <fullName evidence="3">Dehydrogenase</fullName>
    </submittedName>
</protein>
<organism evidence="3 4">
    <name type="scientific">Haloferula helveola</name>
    <dbReference type="NCBI Taxonomy" id="490095"/>
    <lineage>
        <taxon>Bacteria</taxon>
        <taxon>Pseudomonadati</taxon>
        <taxon>Verrucomicrobiota</taxon>
        <taxon>Verrucomicrobiia</taxon>
        <taxon>Verrucomicrobiales</taxon>
        <taxon>Verrucomicrobiaceae</taxon>
        <taxon>Haloferula</taxon>
    </lineage>
</organism>
<dbReference type="PANTHER" id="PTHR43377:SF2">
    <property type="entry name" value="BINDING ROSSMANN FOLD OXIDOREDUCTASE, PUTATIVE (AFU_ORTHOLOGUE AFUA_4G00560)-RELATED"/>
    <property type="match status" value="1"/>
</dbReference>
<proteinExistence type="predicted"/>
<sequence>MQKSLSFAVIGCGSRGRTYMRIARDLGHTITAIADPSEAAIETMLGIAGDPAPRTFADADDLFAEPKLADVALVSTQDAQHFGHASAALRAGYDVLLEKPAAQSSEEVEELARLADENGCKLLLCFVLRYTPFYRTMKRAIDDGRIGEVISIQAAEGVGPFHNAHSFVRGHWAQTKDSTPMIIAKCCHDTDLMTWFAGSPCTAVSSFAEISHFRPDKAPEGSTDRCIDGCPHAGTCLYDANQYLTTQRRWLGMVRPDAEKMTDDDVREWLKTSDWGRCAYKCGQDTPDHQVVSMRFENGITADLTMTAFDTGRRTRIYGTKGILEGAIHADGREPWVECRPHTGGIEEIPIEEQETGGYAGHGGGDFGLIHALPALLAEATSDFIEGHRIGFAAAQSADEGRTVELTRG</sequence>
<dbReference type="PANTHER" id="PTHR43377">
    <property type="entry name" value="BILIVERDIN REDUCTASE A"/>
    <property type="match status" value="1"/>
</dbReference>
<dbReference type="InterPro" id="IPR036291">
    <property type="entry name" value="NAD(P)-bd_dom_sf"/>
</dbReference>
<dbReference type="Pfam" id="PF01408">
    <property type="entry name" value="GFO_IDH_MocA"/>
    <property type="match status" value="1"/>
</dbReference>
<evidence type="ECO:0000313" key="4">
    <source>
        <dbReference type="Proteomes" id="UP001374893"/>
    </source>
</evidence>
<feature type="domain" description="GFO/IDH/MocA-like oxidoreductase" evidence="2">
    <location>
        <begin position="134"/>
        <end position="325"/>
    </location>
</feature>
<dbReference type="InterPro" id="IPR000683">
    <property type="entry name" value="Gfo/Idh/MocA-like_OxRdtase_N"/>
</dbReference>
<accession>A0ABM7R8Z6</accession>
<dbReference type="Gene3D" id="3.40.50.720">
    <property type="entry name" value="NAD(P)-binding Rossmann-like Domain"/>
    <property type="match status" value="1"/>
</dbReference>
<dbReference type="RefSeq" id="WP_338689883.1">
    <property type="nucleotide sequence ID" value="NZ_AP024702.1"/>
</dbReference>
<evidence type="ECO:0000259" key="1">
    <source>
        <dbReference type="Pfam" id="PF01408"/>
    </source>
</evidence>
<dbReference type="SUPFAM" id="SSF51735">
    <property type="entry name" value="NAD(P)-binding Rossmann-fold domains"/>
    <property type="match status" value="1"/>
</dbReference>
<keyword evidence="4" id="KW-1185">Reference proteome</keyword>
<dbReference type="Pfam" id="PF22725">
    <property type="entry name" value="GFO_IDH_MocA_C3"/>
    <property type="match status" value="1"/>
</dbReference>